<evidence type="ECO:0000256" key="1">
    <source>
        <dbReference type="SAM" id="MobiDB-lite"/>
    </source>
</evidence>
<evidence type="ECO:0000259" key="2">
    <source>
        <dbReference type="Pfam" id="PF01593"/>
    </source>
</evidence>
<evidence type="ECO:0000313" key="3">
    <source>
        <dbReference type="EMBL" id="SUZ70880.1"/>
    </source>
</evidence>
<dbReference type="InterPro" id="IPR002937">
    <property type="entry name" value="Amino_oxidase"/>
</dbReference>
<proteinExistence type="predicted"/>
<dbReference type="InterPro" id="IPR036188">
    <property type="entry name" value="FAD/NAD-bd_sf"/>
</dbReference>
<dbReference type="SUPFAM" id="SSF51905">
    <property type="entry name" value="FAD/NAD(P)-binding domain"/>
    <property type="match status" value="1"/>
</dbReference>
<dbReference type="Gene3D" id="3.90.660.10">
    <property type="match status" value="1"/>
</dbReference>
<protein>
    <recommendedName>
        <fullName evidence="2">Amine oxidase domain-containing protein</fullName>
    </recommendedName>
</protein>
<dbReference type="PANTHER" id="PTHR10742:SF342">
    <property type="entry name" value="AMINE OXIDASE"/>
    <property type="match status" value="1"/>
</dbReference>
<dbReference type="Gene3D" id="1.20.1440.240">
    <property type="match status" value="1"/>
</dbReference>
<dbReference type="Gene3D" id="1.10.10.1620">
    <property type="match status" value="1"/>
</dbReference>
<feature type="compositionally biased region" description="Basic and acidic residues" evidence="1">
    <location>
        <begin position="60"/>
        <end position="72"/>
    </location>
</feature>
<sequence>MADSRGHIGRLLSFAVNQNALDQELSATDKTQILQMLTRFGDLGSNYTYTGSSRAGFPGQEDKGSRQRDESLTPRQIEELISEPIWQARLDFFHGLNQQATMLQPVGGMDRIADAFKNQVGSDIQYESIVKEIRKIVNGVRVVYEKSSIMTSLEVDYCVCTIPAPVLKDIPNDFSSEFQQEISNFGYSSAAKLAFQSKRFWEKDHNIYGGISWTDQDITQIWYPSFGFGKSKGILVGAYIWGTTAANSFANQTPQQRITAAMTQGSILHSEYTSEVTHGISVSWLKVPYQMGAYGYSTPNVLLNPDDNIFFAGEHLSILQGWQEGAILSAYNAIDGIVKKDIG</sequence>
<feature type="region of interest" description="Disordered" evidence="1">
    <location>
        <begin position="51"/>
        <end position="72"/>
    </location>
</feature>
<dbReference type="SUPFAM" id="SSF54373">
    <property type="entry name" value="FAD-linked reductases, C-terminal domain"/>
    <property type="match status" value="1"/>
</dbReference>
<organism evidence="3">
    <name type="scientific">marine metagenome</name>
    <dbReference type="NCBI Taxonomy" id="408172"/>
    <lineage>
        <taxon>unclassified sequences</taxon>
        <taxon>metagenomes</taxon>
        <taxon>ecological metagenomes</taxon>
    </lineage>
</organism>
<dbReference type="PANTHER" id="PTHR10742">
    <property type="entry name" value="FLAVIN MONOAMINE OXIDASE"/>
    <property type="match status" value="1"/>
</dbReference>
<accession>A0A381PVD2</accession>
<dbReference type="EMBL" id="UINC01001104">
    <property type="protein sequence ID" value="SUZ70880.1"/>
    <property type="molecule type" value="Genomic_DNA"/>
</dbReference>
<gene>
    <name evidence="3" type="ORF">METZ01_LOCUS23734</name>
</gene>
<reference evidence="3" key="1">
    <citation type="submission" date="2018-05" db="EMBL/GenBank/DDBJ databases">
        <authorList>
            <person name="Lanie J.A."/>
            <person name="Ng W.-L."/>
            <person name="Kazmierczak K.M."/>
            <person name="Andrzejewski T.M."/>
            <person name="Davidsen T.M."/>
            <person name="Wayne K.J."/>
            <person name="Tettelin H."/>
            <person name="Glass J.I."/>
            <person name="Rusch D."/>
            <person name="Podicherti R."/>
            <person name="Tsui H.-C.T."/>
            <person name="Winkler M.E."/>
        </authorList>
    </citation>
    <scope>NUCLEOTIDE SEQUENCE</scope>
</reference>
<name>A0A381PVD2_9ZZZZ</name>
<feature type="domain" description="Amine oxidase" evidence="2">
    <location>
        <begin position="97"/>
        <end position="333"/>
    </location>
</feature>
<dbReference type="AlphaFoldDB" id="A0A381PVD2"/>
<dbReference type="Pfam" id="PF01593">
    <property type="entry name" value="Amino_oxidase"/>
    <property type="match status" value="1"/>
</dbReference>
<dbReference type="GO" id="GO:0001716">
    <property type="term" value="F:L-amino-acid oxidase activity"/>
    <property type="evidence" value="ECO:0007669"/>
    <property type="project" value="TreeGrafter"/>
</dbReference>
<dbReference type="InterPro" id="IPR050281">
    <property type="entry name" value="Flavin_monoamine_oxidase"/>
</dbReference>
<dbReference type="GO" id="GO:0009063">
    <property type="term" value="P:amino acid catabolic process"/>
    <property type="evidence" value="ECO:0007669"/>
    <property type="project" value="TreeGrafter"/>
</dbReference>